<dbReference type="EMBL" id="JABCJF010000002">
    <property type="protein sequence ID" value="NMR33595.1"/>
    <property type="molecule type" value="Genomic_DNA"/>
</dbReference>
<dbReference type="AlphaFoldDB" id="A0A848N3W4"/>
<evidence type="ECO:0000313" key="2">
    <source>
        <dbReference type="Proteomes" id="UP000548067"/>
    </source>
</evidence>
<dbReference type="PROSITE" id="PS51257">
    <property type="entry name" value="PROKAR_LIPOPROTEIN"/>
    <property type="match status" value="1"/>
</dbReference>
<protein>
    <submittedName>
        <fullName evidence="1">Uncharacterized protein</fullName>
    </submittedName>
</protein>
<gene>
    <name evidence="1" type="ORF">HIO71_05170</name>
</gene>
<accession>A0A848N3W4</accession>
<name>A0A848N3W4_9FLAO</name>
<evidence type="ECO:0000313" key="1">
    <source>
        <dbReference type="EMBL" id="NMR33595.1"/>
    </source>
</evidence>
<dbReference type="Proteomes" id="UP000548067">
    <property type="component" value="Unassembled WGS sequence"/>
</dbReference>
<sequence length="182" mass="21493">MLRILYSIIILFLVSCKNDKQEKFIGNQQLKTKPLKNYIDFKYDKVIAFASVDPTDYYGDDFNEKLDVKKFKDTISKTLDSIQIKKLNDILIGRKNQKTDSVTTVADCFYPRHNIIFLKGKKIINHIAVCFECNQIKSNKHPFANMNILEDFFNSINLKVFYNPLEHKRHYDSLRLLKQNKF</sequence>
<proteinExistence type="predicted"/>
<organism evidence="1 2">
    <name type="scientific">Chryseobacterium aquaticum</name>
    <dbReference type="NCBI Taxonomy" id="452084"/>
    <lineage>
        <taxon>Bacteria</taxon>
        <taxon>Pseudomonadati</taxon>
        <taxon>Bacteroidota</taxon>
        <taxon>Flavobacteriia</taxon>
        <taxon>Flavobacteriales</taxon>
        <taxon>Weeksellaceae</taxon>
        <taxon>Chryseobacterium group</taxon>
        <taxon>Chryseobacterium</taxon>
    </lineage>
</organism>
<dbReference type="RefSeq" id="WP_169320607.1">
    <property type="nucleotide sequence ID" value="NZ_JABCJF010000002.1"/>
</dbReference>
<comment type="caution">
    <text evidence="1">The sequence shown here is derived from an EMBL/GenBank/DDBJ whole genome shotgun (WGS) entry which is preliminary data.</text>
</comment>
<reference evidence="1 2" key="1">
    <citation type="submission" date="2020-04" db="EMBL/GenBank/DDBJ databases">
        <title>Genome analysis and antimicrobial resistance characteristics of Chryseobacterium aquaticum isolated from farmed salmonids.</title>
        <authorList>
            <person name="Saticioglu I.B."/>
            <person name="Duman M."/>
            <person name="Altun S."/>
        </authorList>
    </citation>
    <scope>NUCLEOTIDE SEQUENCE [LARGE SCALE GENOMIC DNA]</scope>
    <source>
        <strain evidence="1 2">C-174</strain>
    </source>
</reference>